<dbReference type="EC" id="3.4.21.-" evidence="9"/>
<keyword evidence="4 9" id="KW-0378">Hydrolase</keyword>
<dbReference type="Proteomes" id="UP001595621">
    <property type="component" value="Unassembled WGS sequence"/>
</dbReference>
<keyword evidence="7" id="KW-1133">Transmembrane helix</keyword>
<feature type="domain" description="Peptidase S49" evidence="8">
    <location>
        <begin position="391"/>
        <end position="541"/>
    </location>
</feature>
<sequence>MSTKPSVIRRIFVGLWRMVNGLRKLILNILVFGLLAAFIVTLSSDDSIKVKPDTALVLELSGSIVDQKRYIDPVEAFFSQGKNNPDEHEILLSDVLDTIHNATEDRRIEAIVLILPDLRRAGMSKLQVIGDALNEFRAAGKKVLAYGDYYDQQQYFLASFADRVYLNPQGGVMIDGLASYRMYFKSALEKLDVQTHVFRVGTYKSAVEPFLRDDMSPAAKEANTALLGGLWQSYEDTILANRKIKADTLSLNADEYLAYLDKAKGQPAMVALQLGWVDALGTLDSFRAEMKTLVAADDEHHTFRQVHFEDYLSLINQPSLTMADENIALVVAKGKILNGYQQPGEIGGESTSALLRKARYDDDIKAVVLRVDSPGGSAFASEQIRQEVLALQQANKPVVVSMGSYAASGGYWISADADYIFATPTTITGSIGIFGMITTFEKTLANLGIHTDGVATSDWAGLTVTRSLSPQVQAVIQRGIERGYSEFINIVAQGRNMSTTDVDKIAQGRVWTGVKALELGLVDELGDLQAAVAKAAEFAGLEHYDTKLIEQELSAEQALIQDLFGAASAYLPQMQADKGMLAQMLSKAEQELQILDSFNDPNGIYLYCDICNY</sequence>
<evidence type="ECO:0000256" key="4">
    <source>
        <dbReference type="ARBA" id="ARBA00022801"/>
    </source>
</evidence>
<dbReference type="EMBL" id="JBHRTD010000017">
    <property type="protein sequence ID" value="MFC3139529.1"/>
    <property type="molecule type" value="Genomic_DNA"/>
</dbReference>
<gene>
    <name evidence="9" type="primary">sppA</name>
    <name evidence="9" type="ORF">ACFOE0_15270</name>
</gene>
<organism evidence="9 10">
    <name type="scientific">Shewanella submarina</name>
    <dbReference type="NCBI Taxonomy" id="2016376"/>
    <lineage>
        <taxon>Bacteria</taxon>
        <taxon>Pseudomonadati</taxon>
        <taxon>Pseudomonadota</taxon>
        <taxon>Gammaproteobacteria</taxon>
        <taxon>Alteromonadales</taxon>
        <taxon>Shewanellaceae</taxon>
        <taxon>Shewanella</taxon>
    </lineage>
</organism>
<evidence type="ECO:0000256" key="1">
    <source>
        <dbReference type="ARBA" id="ARBA00004370"/>
    </source>
</evidence>
<dbReference type="InterPro" id="IPR047272">
    <property type="entry name" value="S49_SppA_C"/>
</dbReference>
<dbReference type="Pfam" id="PF01343">
    <property type="entry name" value="Peptidase_S49"/>
    <property type="match status" value="2"/>
</dbReference>
<proteinExistence type="inferred from homology"/>
<comment type="caution">
    <text evidence="9">The sequence shown here is derived from an EMBL/GenBank/DDBJ whole genome shotgun (WGS) entry which is preliminary data.</text>
</comment>
<comment type="subcellular location">
    <subcellularLocation>
        <location evidence="1">Membrane</location>
    </subcellularLocation>
</comment>
<evidence type="ECO:0000256" key="2">
    <source>
        <dbReference type="ARBA" id="ARBA00008683"/>
    </source>
</evidence>
<keyword evidence="5" id="KW-0720">Serine protease</keyword>
<dbReference type="NCBIfam" id="TIGR00706">
    <property type="entry name" value="SppA_dom"/>
    <property type="match status" value="1"/>
</dbReference>
<keyword evidence="10" id="KW-1185">Reference proteome</keyword>
<dbReference type="PIRSF" id="PIRSF001217">
    <property type="entry name" value="Protease_4_SppA"/>
    <property type="match status" value="1"/>
</dbReference>
<evidence type="ECO:0000313" key="10">
    <source>
        <dbReference type="Proteomes" id="UP001595621"/>
    </source>
</evidence>
<dbReference type="InterPro" id="IPR047217">
    <property type="entry name" value="S49_SppA_67K_type_N"/>
</dbReference>
<dbReference type="InterPro" id="IPR029045">
    <property type="entry name" value="ClpP/crotonase-like_dom_sf"/>
</dbReference>
<keyword evidence="3" id="KW-0645">Protease</keyword>
<dbReference type="CDD" id="cd07018">
    <property type="entry name" value="S49_SppA_67K_type"/>
    <property type="match status" value="1"/>
</dbReference>
<name>A0ABV7GDD8_9GAMM</name>
<comment type="similarity">
    <text evidence="2">Belongs to the peptidase S49 family.</text>
</comment>
<dbReference type="CDD" id="cd07023">
    <property type="entry name" value="S49_Sppa_N_C"/>
    <property type="match status" value="1"/>
</dbReference>
<evidence type="ECO:0000256" key="3">
    <source>
        <dbReference type="ARBA" id="ARBA00022670"/>
    </source>
</evidence>
<evidence type="ECO:0000259" key="8">
    <source>
        <dbReference type="Pfam" id="PF01343"/>
    </source>
</evidence>
<feature type="domain" description="Peptidase S49" evidence="8">
    <location>
        <begin position="136"/>
        <end position="295"/>
    </location>
</feature>
<accession>A0ABV7GDD8</accession>
<dbReference type="RefSeq" id="WP_248936001.1">
    <property type="nucleotide sequence ID" value="NZ_JAKILF010000004.1"/>
</dbReference>
<dbReference type="PANTHER" id="PTHR33209">
    <property type="entry name" value="PROTEASE 4"/>
    <property type="match status" value="1"/>
</dbReference>
<dbReference type="Gene3D" id="3.90.226.10">
    <property type="entry name" value="2-enoyl-CoA Hydratase, Chain A, domain 1"/>
    <property type="match status" value="4"/>
</dbReference>
<dbReference type="SUPFAM" id="SSF52096">
    <property type="entry name" value="ClpP/crotonase"/>
    <property type="match status" value="2"/>
</dbReference>
<dbReference type="GO" id="GO:0016787">
    <property type="term" value="F:hydrolase activity"/>
    <property type="evidence" value="ECO:0007669"/>
    <property type="project" value="UniProtKB-KW"/>
</dbReference>
<reference evidence="10" key="1">
    <citation type="journal article" date="2019" name="Int. J. Syst. Evol. Microbiol.">
        <title>The Global Catalogue of Microorganisms (GCM) 10K type strain sequencing project: providing services to taxonomists for standard genome sequencing and annotation.</title>
        <authorList>
            <consortium name="The Broad Institute Genomics Platform"/>
            <consortium name="The Broad Institute Genome Sequencing Center for Infectious Disease"/>
            <person name="Wu L."/>
            <person name="Ma J."/>
        </authorList>
    </citation>
    <scope>NUCLEOTIDE SEQUENCE [LARGE SCALE GENOMIC DNA]</scope>
    <source>
        <strain evidence="10">KCTC 52277</strain>
    </source>
</reference>
<evidence type="ECO:0000256" key="6">
    <source>
        <dbReference type="ARBA" id="ARBA00023136"/>
    </source>
</evidence>
<dbReference type="InterPro" id="IPR004634">
    <property type="entry name" value="Pept_S49_pIV"/>
</dbReference>
<evidence type="ECO:0000256" key="5">
    <source>
        <dbReference type="ARBA" id="ARBA00022825"/>
    </source>
</evidence>
<keyword evidence="6 7" id="KW-0472">Membrane</keyword>
<dbReference type="InterPro" id="IPR002142">
    <property type="entry name" value="Peptidase_S49"/>
</dbReference>
<protein>
    <submittedName>
        <fullName evidence="9">Signal peptide peptidase SppA</fullName>
        <ecNumber evidence="9">3.4.21.-</ecNumber>
    </submittedName>
</protein>
<evidence type="ECO:0000313" key="9">
    <source>
        <dbReference type="EMBL" id="MFC3139529.1"/>
    </source>
</evidence>
<evidence type="ECO:0000256" key="7">
    <source>
        <dbReference type="SAM" id="Phobius"/>
    </source>
</evidence>
<dbReference type="InterPro" id="IPR004635">
    <property type="entry name" value="Pept_S49_SppA"/>
</dbReference>
<feature type="transmembrane region" description="Helical" evidence="7">
    <location>
        <begin position="25"/>
        <end position="44"/>
    </location>
</feature>
<dbReference type="PANTHER" id="PTHR33209:SF1">
    <property type="entry name" value="PEPTIDASE S49 DOMAIN-CONTAINING PROTEIN"/>
    <property type="match status" value="1"/>
</dbReference>
<keyword evidence="7" id="KW-0812">Transmembrane</keyword>
<dbReference type="NCBIfam" id="TIGR00705">
    <property type="entry name" value="SppA_67K"/>
    <property type="match status" value="1"/>
</dbReference>